<dbReference type="GeneID" id="5075544"/>
<accession>Q597V5</accession>
<sequence length="286" mass="30399">MATTNNDLPVRVYSKEFLQLLSTVYQAQSVFTPTFGALQALDGVPNNATAFSVKTNDMAVVVGEYSTDANTAFGTGTSNSSRFGEMKEVIYADTDVPYTAGWAIHEGLDQMTVNNDLDAAVADRLNLQAQAKTRLFNVAMGEALATAGTDLGAVDDVNALFESAVEKYTDLEVIAPVRAYVTASVYNAIIDLANVTTAKNSAVNIDTNGMLSFRGIAITKVPTQYMGGKAVIFAPDNVARVFTGINIARTIQAIDFAGVELQGAGKYGTFILDDNKKAIFTATPKA</sequence>
<dbReference type="EMBL" id="AY236756">
    <property type="protein sequence ID" value="AAP74516.1"/>
    <property type="molecule type" value="Genomic_DNA"/>
</dbReference>
<dbReference type="RefSeq" id="YP_223889.1">
    <property type="nucleotide sequence ID" value="NC_006936.1"/>
</dbReference>
<dbReference type="KEGG" id="vg:5075544"/>
<dbReference type="Proteomes" id="UP000000990">
    <property type="component" value="Segment"/>
</dbReference>
<proteinExistence type="predicted"/>
<evidence type="ECO:0000313" key="1">
    <source>
        <dbReference type="EMBL" id="AAP74516.1"/>
    </source>
</evidence>
<reference evidence="1 2" key="2">
    <citation type="journal article" date="2005" name="Gene">
        <title>Sequence analysis of the Lactobacillus plantarum bacteriophage PhiJL-1.</title>
        <authorList>
            <person name="Lu Z."/>
            <person name="Altermann E."/>
            <person name="Breidt F."/>
            <person name="Predki P."/>
            <person name="Fleming H.P."/>
            <person name="Klaenhammer T.R."/>
        </authorList>
    </citation>
    <scope>NUCLEOTIDE SEQUENCE</scope>
</reference>
<protein>
    <submittedName>
        <fullName evidence="1">Major head protein</fullName>
    </submittedName>
</protein>
<reference evidence="1 2" key="1">
    <citation type="journal article" date="2003" name="Int. J. Food Microbiol.">
        <title>Isolation and characterization of a Lactobacillus plantarum bacteriophage, phiJL-1, from a cucumber fermentation.</title>
        <authorList>
            <person name="Lu Z."/>
            <person name="Breidt F."/>
            <person name="Fleming H.P."/>
            <person name="Altermann E."/>
            <person name="Klaenhammer T.R."/>
        </authorList>
    </citation>
    <scope>NUCLEOTIDE SEQUENCE [LARGE SCALE GENOMIC DNA]</scope>
</reference>
<evidence type="ECO:0000313" key="2">
    <source>
        <dbReference type="Proteomes" id="UP000000990"/>
    </source>
</evidence>
<organism evidence="1 2">
    <name type="scientific">Lactobacillus phage phiJL-1</name>
    <dbReference type="NCBI Taxonomy" id="2892345"/>
    <lineage>
        <taxon>Viruses</taxon>
        <taxon>Duplodnaviria</taxon>
        <taxon>Heunggongvirae</taxon>
        <taxon>Uroviricota</taxon>
        <taxon>Caudoviricetes</taxon>
        <taxon>Coetzeevirus</taxon>
        <taxon>Coetzeevirus JL1</taxon>
    </lineage>
</organism>
<name>Q597V5_9CAUD</name>
<keyword evidence="2" id="KW-1185">Reference proteome</keyword>